<dbReference type="NCBIfam" id="TIGR01617">
    <property type="entry name" value="arsC_related"/>
    <property type="match status" value="1"/>
</dbReference>
<dbReference type="Pfam" id="PF03960">
    <property type="entry name" value="ArsC"/>
    <property type="match status" value="1"/>
</dbReference>
<sequence>MSVLFVEYPKCTTCKRAKKWLDDHGIDYVDRHIVEDNPSAAELSAWHEKSGLPVRRFFNTSGMKYRELGMKAKLDAGMTDAECFEALSGDGMLVKRPIVVGEDFVLVGFKEDAWAEALLG</sequence>
<dbReference type="InterPro" id="IPR036249">
    <property type="entry name" value="Thioredoxin-like_sf"/>
</dbReference>
<gene>
    <name evidence="2" type="ORF">KH142_08085</name>
</gene>
<dbReference type="CDD" id="cd03036">
    <property type="entry name" value="ArsC_like"/>
    <property type="match status" value="1"/>
</dbReference>
<dbReference type="EMBL" id="JAGZSV010000182">
    <property type="protein sequence ID" value="MBS6941413.1"/>
    <property type="molecule type" value="Genomic_DNA"/>
</dbReference>
<dbReference type="InterPro" id="IPR006660">
    <property type="entry name" value="Arsenate_reductase-like"/>
</dbReference>
<evidence type="ECO:0000313" key="2">
    <source>
        <dbReference type="EMBL" id="MBS6941413.1"/>
    </source>
</evidence>
<reference evidence="2" key="1">
    <citation type="submission" date="2021-02" db="EMBL/GenBank/DDBJ databases">
        <title>Infant gut strain persistence is associated with maternal origin, phylogeny, and functional potential including surface adhesion and iron acquisition.</title>
        <authorList>
            <person name="Lou Y.C."/>
        </authorList>
    </citation>
    <scope>NUCLEOTIDE SEQUENCE</scope>
    <source>
        <strain evidence="2">L2_039_000G1_dasL2_039_000G1_concoct_11</strain>
    </source>
</reference>
<evidence type="ECO:0000313" key="3">
    <source>
        <dbReference type="Proteomes" id="UP000727506"/>
    </source>
</evidence>
<dbReference type="PANTHER" id="PTHR30041">
    <property type="entry name" value="ARSENATE REDUCTASE"/>
    <property type="match status" value="1"/>
</dbReference>
<dbReference type="Proteomes" id="UP000727506">
    <property type="component" value="Unassembled WGS sequence"/>
</dbReference>
<dbReference type="InterPro" id="IPR006504">
    <property type="entry name" value="Tscrpt_reg_Spx/MgsR"/>
</dbReference>
<dbReference type="PANTHER" id="PTHR30041:SF8">
    <property type="entry name" value="PROTEIN YFFB"/>
    <property type="match status" value="1"/>
</dbReference>
<dbReference type="Gene3D" id="3.40.30.10">
    <property type="entry name" value="Glutaredoxin"/>
    <property type="match status" value="1"/>
</dbReference>
<name>A0A943V1H9_9ACTN</name>
<accession>A0A943V1H9</accession>
<dbReference type="PROSITE" id="PS51353">
    <property type="entry name" value="ARSC"/>
    <property type="match status" value="1"/>
</dbReference>
<dbReference type="AlphaFoldDB" id="A0A943V1H9"/>
<proteinExistence type="inferred from homology"/>
<comment type="similarity">
    <text evidence="1">Belongs to the ArsC family.</text>
</comment>
<evidence type="ECO:0000256" key="1">
    <source>
        <dbReference type="PROSITE-ProRule" id="PRU01282"/>
    </source>
</evidence>
<comment type="caution">
    <text evidence="2">The sequence shown here is derived from an EMBL/GenBank/DDBJ whole genome shotgun (WGS) entry which is preliminary data.</text>
</comment>
<organism evidence="2 3">
    <name type="scientific">Slackia piriformis</name>
    <dbReference type="NCBI Taxonomy" id="626934"/>
    <lineage>
        <taxon>Bacteria</taxon>
        <taxon>Bacillati</taxon>
        <taxon>Actinomycetota</taxon>
        <taxon>Coriobacteriia</taxon>
        <taxon>Eggerthellales</taxon>
        <taxon>Eggerthellaceae</taxon>
        <taxon>Slackia</taxon>
    </lineage>
</organism>
<dbReference type="SUPFAM" id="SSF52833">
    <property type="entry name" value="Thioredoxin-like"/>
    <property type="match status" value="1"/>
</dbReference>
<protein>
    <submittedName>
        <fullName evidence="2">Arsenate reductase family protein</fullName>
    </submittedName>
</protein>